<dbReference type="GeneID" id="95762980"/>
<dbReference type="CDD" id="cd05233">
    <property type="entry name" value="SDR_c"/>
    <property type="match status" value="1"/>
</dbReference>
<dbReference type="PRINTS" id="PR00080">
    <property type="entry name" value="SDRFAMILY"/>
</dbReference>
<dbReference type="InterPro" id="IPR020904">
    <property type="entry name" value="Sc_DH/Rdtase_CS"/>
</dbReference>
<dbReference type="InterPro" id="IPR036291">
    <property type="entry name" value="NAD(P)-bd_dom_sf"/>
</dbReference>
<evidence type="ECO:0000313" key="5">
    <source>
        <dbReference type="Proteomes" id="UP001144397"/>
    </source>
</evidence>
<dbReference type="InterPro" id="IPR057326">
    <property type="entry name" value="KR_dom"/>
</dbReference>
<gene>
    <name evidence="4" type="ORF">GGQ86_000140</name>
    <name evidence="3" type="ORF">XFLAVUS301_21900</name>
</gene>
<evidence type="ECO:0000259" key="2">
    <source>
        <dbReference type="SMART" id="SM00822"/>
    </source>
</evidence>
<dbReference type="Gene3D" id="3.40.50.720">
    <property type="entry name" value="NAD(P)-binding Rossmann-like Domain"/>
    <property type="match status" value="1"/>
</dbReference>
<comment type="caution">
    <text evidence="3">The sequence shown here is derived from an EMBL/GenBank/DDBJ whole genome shotgun (WGS) entry which is preliminary data.</text>
</comment>
<reference evidence="4 6" key="2">
    <citation type="submission" date="2023-07" db="EMBL/GenBank/DDBJ databases">
        <title>Genomic Encyclopedia of Type Strains, Phase IV (KMG-IV): sequencing the most valuable type-strain genomes for metagenomic binning, comparative biology and taxonomic classification.</title>
        <authorList>
            <person name="Goeker M."/>
        </authorList>
    </citation>
    <scope>NUCLEOTIDE SEQUENCE [LARGE SCALE GENOMIC DNA]</scope>
    <source>
        <strain evidence="4 6">DSM 338</strain>
    </source>
</reference>
<sequence>MLLEGKVAIVTGAGSPQGIGYGVARRFAREGARVALLDRSPRPSQEIERELGPNAMTVVADVRDEAACAAAIAQVMERWGRLDVLVNNAGAVQARRTRDISRDDYDLVMDVNLRGTLLMSQQALAHVGPGGSIVCIASIAAQRGGGLMGGPHYAASKGGVLALVKSMAREFGPAGIRVNAVNPGVILTGMTAGAYEGERGASVISTIPLARLGTPDDVAGACLFLASDLAGYITGASVDVNGGMHMH</sequence>
<dbReference type="NCBIfam" id="NF005559">
    <property type="entry name" value="PRK07231.1"/>
    <property type="match status" value="1"/>
</dbReference>
<evidence type="ECO:0000256" key="1">
    <source>
        <dbReference type="ARBA" id="ARBA00006484"/>
    </source>
</evidence>
<protein>
    <submittedName>
        <fullName evidence="4">NAD(P)-dependent dehydrogenase (Short-subunit alcohol dehydrogenase family)</fullName>
    </submittedName>
    <submittedName>
        <fullName evidence="3">Oxidoreductase</fullName>
    </submittedName>
</protein>
<evidence type="ECO:0000313" key="4">
    <source>
        <dbReference type="EMBL" id="MDR6331693.1"/>
    </source>
</evidence>
<comment type="similarity">
    <text evidence="1">Belongs to the short-chain dehydrogenases/reductases (SDR) family.</text>
</comment>
<evidence type="ECO:0000313" key="3">
    <source>
        <dbReference type="EMBL" id="GLI22516.1"/>
    </source>
</evidence>
<organism evidence="3 5">
    <name type="scientific">Xanthobacter flavus</name>
    <dbReference type="NCBI Taxonomy" id="281"/>
    <lineage>
        <taxon>Bacteria</taxon>
        <taxon>Pseudomonadati</taxon>
        <taxon>Pseudomonadota</taxon>
        <taxon>Alphaproteobacteria</taxon>
        <taxon>Hyphomicrobiales</taxon>
        <taxon>Xanthobacteraceae</taxon>
        <taxon>Xanthobacter</taxon>
    </lineage>
</organism>
<dbReference type="Proteomes" id="UP001245370">
    <property type="component" value="Unassembled WGS sequence"/>
</dbReference>
<name>A0A9W6FJQ0_XANFL</name>
<evidence type="ECO:0000313" key="6">
    <source>
        <dbReference type="Proteomes" id="UP001245370"/>
    </source>
</evidence>
<dbReference type="EMBL" id="BSDO01000002">
    <property type="protein sequence ID" value="GLI22516.1"/>
    <property type="molecule type" value="Genomic_DNA"/>
</dbReference>
<dbReference type="PRINTS" id="PR00081">
    <property type="entry name" value="GDHRDH"/>
</dbReference>
<dbReference type="AlphaFoldDB" id="A0A9W6FJQ0"/>
<dbReference type="SMART" id="SM00822">
    <property type="entry name" value="PKS_KR"/>
    <property type="match status" value="1"/>
</dbReference>
<dbReference type="SUPFAM" id="SSF51735">
    <property type="entry name" value="NAD(P)-binding Rossmann-fold domains"/>
    <property type="match status" value="1"/>
</dbReference>
<dbReference type="Proteomes" id="UP001144397">
    <property type="component" value="Unassembled WGS sequence"/>
</dbReference>
<dbReference type="PANTHER" id="PTHR42760">
    <property type="entry name" value="SHORT-CHAIN DEHYDROGENASES/REDUCTASES FAMILY MEMBER"/>
    <property type="match status" value="1"/>
</dbReference>
<proteinExistence type="inferred from homology"/>
<dbReference type="PROSITE" id="PS00061">
    <property type="entry name" value="ADH_SHORT"/>
    <property type="match status" value="1"/>
</dbReference>
<reference evidence="3" key="1">
    <citation type="submission" date="2022-12" db="EMBL/GenBank/DDBJ databases">
        <title>Reference genome sequencing for broad-spectrum identification of bacterial and archaeal isolates by mass spectrometry.</title>
        <authorList>
            <person name="Sekiguchi Y."/>
            <person name="Tourlousse D.M."/>
        </authorList>
    </citation>
    <scope>NUCLEOTIDE SEQUENCE</scope>
    <source>
        <strain evidence="3">301</strain>
    </source>
</reference>
<dbReference type="RefSeq" id="WP_281807482.1">
    <property type="nucleotide sequence ID" value="NZ_BSDO01000002.1"/>
</dbReference>
<dbReference type="GO" id="GO:0016616">
    <property type="term" value="F:oxidoreductase activity, acting on the CH-OH group of donors, NAD or NADP as acceptor"/>
    <property type="evidence" value="ECO:0007669"/>
    <property type="project" value="UniProtKB-ARBA"/>
</dbReference>
<feature type="domain" description="Ketoreductase" evidence="2">
    <location>
        <begin position="6"/>
        <end position="184"/>
    </location>
</feature>
<dbReference type="GO" id="GO:0030497">
    <property type="term" value="P:fatty acid elongation"/>
    <property type="evidence" value="ECO:0007669"/>
    <property type="project" value="TreeGrafter"/>
</dbReference>
<dbReference type="Pfam" id="PF13561">
    <property type="entry name" value="adh_short_C2"/>
    <property type="match status" value="1"/>
</dbReference>
<accession>A0A9W6FJQ0</accession>
<dbReference type="EMBL" id="JAVDPY010000001">
    <property type="protein sequence ID" value="MDR6331693.1"/>
    <property type="molecule type" value="Genomic_DNA"/>
</dbReference>
<dbReference type="InterPro" id="IPR002347">
    <property type="entry name" value="SDR_fam"/>
</dbReference>
<keyword evidence="6" id="KW-1185">Reference proteome</keyword>
<dbReference type="FunFam" id="3.40.50.720:FF:000084">
    <property type="entry name" value="Short-chain dehydrogenase reductase"/>
    <property type="match status" value="1"/>
</dbReference>
<dbReference type="PANTHER" id="PTHR42760:SF135">
    <property type="entry name" value="BLL7886 PROTEIN"/>
    <property type="match status" value="1"/>
</dbReference>